<dbReference type="InterPro" id="IPR023214">
    <property type="entry name" value="HAD_sf"/>
</dbReference>
<evidence type="ECO:0000313" key="2">
    <source>
        <dbReference type="Proteomes" id="UP000216442"/>
    </source>
</evidence>
<dbReference type="RefSeq" id="WP_095495476.1">
    <property type="nucleotide sequence ID" value="NZ_NPKJ01000068.1"/>
</dbReference>
<organism evidence="1 2">
    <name type="scientific">Mesorhizobium temperatum</name>
    <dbReference type="NCBI Taxonomy" id="241416"/>
    <lineage>
        <taxon>Bacteria</taxon>
        <taxon>Pseudomonadati</taxon>
        <taxon>Pseudomonadota</taxon>
        <taxon>Alphaproteobacteria</taxon>
        <taxon>Hyphomicrobiales</taxon>
        <taxon>Phyllobacteriaceae</taxon>
        <taxon>Mesorhizobium</taxon>
    </lineage>
</organism>
<comment type="caution">
    <text evidence="1">The sequence shown here is derived from an EMBL/GenBank/DDBJ whole genome shotgun (WGS) entry which is preliminary data.</text>
</comment>
<dbReference type="Proteomes" id="UP000216442">
    <property type="component" value="Unassembled WGS sequence"/>
</dbReference>
<accession>A0A271LCW4</accession>
<reference evidence="1 2" key="1">
    <citation type="submission" date="2017-08" db="EMBL/GenBank/DDBJ databases">
        <title>Mesorhizobium wenxinae sp. nov., a novel rhizobial species isolated from root nodules of chickpea (Cicer arietinum L.).</title>
        <authorList>
            <person name="Zhang J."/>
        </authorList>
    </citation>
    <scope>NUCLEOTIDE SEQUENCE [LARGE SCALE GENOMIC DNA]</scope>
    <source>
        <strain evidence="1 2">SDW018</strain>
    </source>
</reference>
<dbReference type="SUPFAM" id="SSF56784">
    <property type="entry name" value="HAD-like"/>
    <property type="match status" value="1"/>
</dbReference>
<dbReference type="InterPro" id="IPR036412">
    <property type="entry name" value="HAD-like_sf"/>
</dbReference>
<dbReference type="InterPro" id="IPR023198">
    <property type="entry name" value="PGP-like_dom2"/>
</dbReference>
<dbReference type="InterPro" id="IPR006439">
    <property type="entry name" value="HAD-SF_hydro_IA"/>
</dbReference>
<dbReference type="NCBIfam" id="TIGR01509">
    <property type="entry name" value="HAD-SF-IA-v3"/>
    <property type="match status" value="1"/>
</dbReference>
<dbReference type="PANTHER" id="PTHR43481">
    <property type="entry name" value="FRUCTOSE-1-PHOSPHATE PHOSPHATASE"/>
    <property type="match status" value="1"/>
</dbReference>
<dbReference type="Pfam" id="PF00702">
    <property type="entry name" value="Hydrolase"/>
    <property type="match status" value="1"/>
</dbReference>
<dbReference type="PANTHER" id="PTHR43481:SF4">
    <property type="entry name" value="GLYCEROL-1-PHOSPHATE PHOSPHOHYDROLASE 1-RELATED"/>
    <property type="match status" value="1"/>
</dbReference>
<dbReference type="PROSITE" id="PS01228">
    <property type="entry name" value="COF_1"/>
    <property type="match status" value="1"/>
</dbReference>
<dbReference type="AlphaFoldDB" id="A0A271LCW4"/>
<dbReference type="SFLD" id="SFLDS00003">
    <property type="entry name" value="Haloacid_Dehalogenase"/>
    <property type="match status" value="1"/>
</dbReference>
<gene>
    <name evidence="1" type="ORF">CIT26_27420</name>
</gene>
<dbReference type="GO" id="GO:0050308">
    <property type="term" value="F:sugar-phosphatase activity"/>
    <property type="evidence" value="ECO:0007669"/>
    <property type="project" value="TreeGrafter"/>
</dbReference>
<sequence>MFAGKKFAAFLFDMDGTVVNSIAAAERVWADWARRQGLDVAAFLPTIHGVRAIETIARLALPGVDPMREADALLQAEAADIDGILPIAGAAAFLASLPPERWAIVTSAPRELALLRIAAAGIPLPAILIAAEDVSRGKPAPDCFRLAAERLGVDARDCLVFEDAPAGISAAEAAGATVVVISATHQHPLQTPHAAIASYAGLGITVDDRGWIVLAAERAAA</sequence>
<name>A0A271LCW4_9HYPH</name>
<protein>
    <submittedName>
        <fullName evidence="1">Glycerol-3-phosphatase</fullName>
    </submittedName>
</protein>
<dbReference type="Gene3D" id="1.10.150.240">
    <property type="entry name" value="Putative phosphatase, domain 2"/>
    <property type="match status" value="1"/>
</dbReference>
<evidence type="ECO:0000313" key="1">
    <source>
        <dbReference type="EMBL" id="PAQ05943.1"/>
    </source>
</evidence>
<dbReference type="Gene3D" id="3.40.50.1000">
    <property type="entry name" value="HAD superfamily/HAD-like"/>
    <property type="match status" value="1"/>
</dbReference>
<keyword evidence="2" id="KW-1185">Reference proteome</keyword>
<dbReference type="InterPro" id="IPR051806">
    <property type="entry name" value="HAD-like_SPP"/>
</dbReference>
<dbReference type="OrthoDB" id="9800058at2"/>
<proteinExistence type="predicted"/>
<dbReference type="EMBL" id="NPKJ01000068">
    <property type="protein sequence ID" value="PAQ05943.1"/>
    <property type="molecule type" value="Genomic_DNA"/>
</dbReference>
<dbReference type="SFLD" id="SFLDG01129">
    <property type="entry name" value="C1.5:_HAD__Beta-PGM__Phosphata"/>
    <property type="match status" value="1"/>
</dbReference>